<evidence type="ECO:0000313" key="2">
    <source>
        <dbReference type="EMBL" id="WQB98219.1"/>
    </source>
</evidence>
<evidence type="ECO:0000313" key="3">
    <source>
        <dbReference type="Proteomes" id="UP001322481"/>
    </source>
</evidence>
<feature type="signal peptide" evidence="1">
    <location>
        <begin position="1"/>
        <end position="22"/>
    </location>
</feature>
<keyword evidence="1" id="KW-0732">Signal</keyword>
<gene>
    <name evidence="2" type="ORF">U0R22_002363</name>
</gene>
<dbReference type="Proteomes" id="UP001322481">
    <property type="component" value="Chromosome"/>
</dbReference>
<dbReference type="EMBL" id="CP139858">
    <property type="protein sequence ID" value="WQB98219.1"/>
    <property type="molecule type" value="Genomic_DNA"/>
</dbReference>
<keyword evidence="3" id="KW-1185">Reference proteome</keyword>
<feature type="chain" id="PRO_5045898817" evidence="1">
    <location>
        <begin position="23"/>
        <end position="149"/>
    </location>
</feature>
<dbReference type="RefSeq" id="WP_322418592.1">
    <property type="nucleotide sequence ID" value="NZ_CP139858.1"/>
</dbReference>
<proteinExistence type="predicted"/>
<protein>
    <submittedName>
        <fullName evidence="2">Uncharacterized protein</fullName>
    </submittedName>
</protein>
<name>A0ABZ0VPJ0_9HYPH</name>
<organism evidence="2 3">
    <name type="scientific">Mesorhizobium huakuii</name>
    <dbReference type="NCBI Taxonomy" id="28104"/>
    <lineage>
        <taxon>Bacteria</taxon>
        <taxon>Pseudomonadati</taxon>
        <taxon>Pseudomonadota</taxon>
        <taxon>Alphaproteobacteria</taxon>
        <taxon>Hyphomicrobiales</taxon>
        <taxon>Phyllobacteriaceae</taxon>
        <taxon>Mesorhizobium</taxon>
    </lineage>
</organism>
<sequence length="149" mass="15904">MQFAATMGGASLSLLTACVCQASEYPCGLANAYVLKVKSWTAELKPDGAIEISTTVGKNDIKPHHDPSSVKVAKLDGFARFEFNGGATAAFALGDPAEPIGLEDSYVYRETIDATSNNKPIVEQSRSDVRAFACVANWTLTNGQEWIAN</sequence>
<accession>A0ABZ0VPJ0</accession>
<evidence type="ECO:0000256" key="1">
    <source>
        <dbReference type="SAM" id="SignalP"/>
    </source>
</evidence>
<reference evidence="2 3" key="1">
    <citation type="submission" date="2023-11" db="EMBL/GenBank/DDBJ databases">
        <authorList>
            <person name="Panchal A.K."/>
            <person name="Meaney J.S."/>
            <person name="Karas B.J."/>
            <person name="diCenzo G.C."/>
        </authorList>
    </citation>
    <scope>NUCLEOTIDE SEQUENCE [LARGE SCALE GENOMIC DNA]</scope>
    <source>
        <strain evidence="2 3">NZP2235</strain>
    </source>
</reference>